<proteinExistence type="predicted"/>
<dbReference type="GeneID" id="17317662"/>
<reference evidence="2" key="1">
    <citation type="journal article" date="2013" name="Proc. Natl. Acad. Sci. U.S.A.">
        <title>Genome structure and metabolic features in the red seaweed Chondrus crispus shed light on evolution of the Archaeplastida.</title>
        <authorList>
            <person name="Collen J."/>
            <person name="Porcel B."/>
            <person name="Carre W."/>
            <person name="Ball S.G."/>
            <person name="Chaparro C."/>
            <person name="Tonon T."/>
            <person name="Barbeyron T."/>
            <person name="Michel G."/>
            <person name="Noel B."/>
            <person name="Valentin K."/>
            <person name="Elias M."/>
            <person name="Artiguenave F."/>
            <person name="Arun A."/>
            <person name="Aury J.M."/>
            <person name="Barbosa-Neto J.F."/>
            <person name="Bothwell J.H."/>
            <person name="Bouget F.Y."/>
            <person name="Brillet L."/>
            <person name="Cabello-Hurtado F."/>
            <person name="Capella-Gutierrez S."/>
            <person name="Charrier B."/>
            <person name="Cladiere L."/>
            <person name="Cock J.M."/>
            <person name="Coelho S.M."/>
            <person name="Colleoni C."/>
            <person name="Czjzek M."/>
            <person name="Da Silva C."/>
            <person name="Delage L."/>
            <person name="Denoeud F."/>
            <person name="Deschamps P."/>
            <person name="Dittami S.M."/>
            <person name="Gabaldon T."/>
            <person name="Gachon C.M."/>
            <person name="Groisillier A."/>
            <person name="Herve C."/>
            <person name="Jabbari K."/>
            <person name="Katinka M."/>
            <person name="Kloareg B."/>
            <person name="Kowalczyk N."/>
            <person name="Labadie K."/>
            <person name="Leblanc C."/>
            <person name="Lopez P.J."/>
            <person name="McLachlan D.H."/>
            <person name="Meslet-Cladiere L."/>
            <person name="Moustafa A."/>
            <person name="Nehr Z."/>
            <person name="Nyvall Collen P."/>
            <person name="Panaud O."/>
            <person name="Partensky F."/>
            <person name="Poulain J."/>
            <person name="Rensing S.A."/>
            <person name="Rousvoal S."/>
            <person name="Samson G."/>
            <person name="Symeonidi A."/>
            <person name="Weissenbach J."/>
            <person name="Zambounis A."/>
            <person name="Wincker P."/>
            <person name="Boyen C."/>
        </authorList>
    </citation>
    <scope>NUCLEOTIDE SEQUENCE [LARGE SCALE GENOMIC DNA]</scope>
    <source>
        <strain evidence="2">cv. Stackhouse</strain>
    </source>
</reference>
<evidence type="ECO:0000313" key="1">
    <source>
        <dbReference type="EMBL" id="CDF39629.1"/>
    </source>
</evidence>
<dbReference type="KEGG" id="ccp:CHC_T00006808001"/>
<dbReference type="EMBL" id="HG002060">
    <property type="protein sequence ID" value="CDF39629.1"/>
    <property type="molecule type" value="Genomic_DNA"/>
</dbReference>
<sequence length="175" mass="19037">MYPAFYEELLRAATTASVNSDVDAAAAPSAATSRVRISVSANTLMTAFSIASARSSNLRYLSISTPPMMVAVRFAICRPGRERAECLVPCSNMAPLMPMLAPGKSPRSTEETSGDVCDNVAVQIWQNHDIKLLRVRSHLHARVVHNHGFKLNKRILAGNVCAALKEQAVCTLHYL</sequence>
<dbReference type="Proteomes" id="UP000012073">
    <property type="component" value="Unassembled WGS sequence"/>
</dbReference>
<dbReference type="RefSeq" id="XP_005709923.1">
    <property type="nucleotide sequence ID" value="XM_005709866.1"/>
</dbReference>
<name>R7QNE9_CHOCR</name>
<evidence type="ECO:0000313" key="2">
    <source>
        <dbReference type="Proteomes" id="UP000012073"/>
    </source>
</evidence>
<protein>
    <submittedName>
        <fullName evidence="1">Uncharacterized protein</fullName>
    </submittedName>
</protein>
<dbReference type="Gramene" id="CDF39629">
    <property type="protein sequence ID" value="CDF39629"/>
    <property type="gene ID" value="CHC_T00006808001"/>
</dbReference>
<gene>
    <name evidence="1" type="ORF">CHC_T00006808001</name>
</gene>
<accession>R7QNE9</accession>
<organism evidence="1 2">
    <name type="scientific">Chondrus crispus</name>
    <name type="common">Carrageen Irish moss</name>
    <name type="synonym">Polymorpha crispa</name>
    <dbReference type="NCBI Taxonomy" id="2769"/>
    <lineage>
        <taxon>Eukaryota</taxon>
        <taxon>Rhodophyta</taxon>
        <taxon>Florideophyceae</taxon>
        <taxon>Rhodymeniophycidae</taxon>
        <taxon>Gigartinales</taxon>
        <taxon>Gigartinaceae</taxon>
        <taxon>Chondrus</taxon>
    </lineage>
</organism>
<keyword evidence="2" id="KW-1185">Reference proteome</keyword>
<dbReference type="AlphaFoldDB" id="R7QNE9"/>